<comment type="similarity">
    <text evidence="2">Belongs to the bacterial solute-binding protein 5 family.</text>
</comment>
<dbReference type="GO" id="GO:1904680">
    <property type="term" value="F:peptide transmembrane transporter activity"/>
    <property type="evidence" value="ECO:0007669"/>
    <property type="project" value="TreeGrafter"/>
</dbReference>
<gene>
    <name evidence="7" type="ORF">GCM10011494_03500</name>
</gene>
<keyword evidence="8" id="KW-1185">Reference proteome</keyword>
<evidence type="ECO:0000313" key="8">
    <source>
        <dbReference type="Proteomes" id="UP000608154"/>
    </source>
</evidence>
<dbReference type="InterPro" id="IPR000914">
    <property type="entry name" value="SBP_5_dom"/>
</dbReference>
<sequence length="508" mass="54338">MLAARKAFRVLATLVALSLAGCDSFDDAALNVAVIGDTSDPFESGIRLSVAGQLTRAARAEGLVAFDEKGRVIPALADRWIVTDDGRSYIFRLRDGDWASGDPITAESARASLVAALKSLNGTSLGRDLSVIDEVRVMAGRVIEIRLGRPMPYLLQLLAQPEVGLFEDGKGAGPMSMTKLGNVARLTPINPAELGLPEILNWDERTRQINLLAIGGAQAVERFNEGQADLVLGGQIQDFPLTRSVGILRGTIQLDPVVGLFGLLVMNEKGFLADPANREALAMAIDRGKLIAPFGLGGWDPTTRIVTPALDGDIGTIGERWSEQSLDQRREVAAARVRQWRSASGRDEQKDGDAATRAPAAPGGLVLRVWLPEGEGSTILFDNLASDLATIGASLERVDEFADADLALMDDVARYPSAVWYLNRLSCGLKRGLCSKQADALVAEAATAGTPQERAALLTEAEAELTSANVFIPFGSPVRWSLVRGSVDGFAVNGWGWHPLMPLAWLPK</sequence>
<dbReference type="Gene3D" id="3.10.105.10">
    <property type="entry name" value="Dipeptide-binding Protein, Domain 3"/>
    <property type="match status" value="2"/>
</dbReference>
<dbReference type="EMBL" id="BMHK01000002">
    <property type="protein sequence ID" value="GGB88527.1"/>
    <property type="molecule type" value="Genomic_DNA"/>
</dbReference>
<dbReference type="GO" id="GO:0030313">
    <property type="term" value="C:cell envelope"/>
    <property type="evidence" value="ECO:0007669"/>
    <property type="project" value="UniProtKB-SubCell"/>
</dbReference>
<evidence type="ECO:0000256" key="5">
    <source>
        <dbReference type="SAM" id="MobiDB-lite"/>
    </source>
</evidence>
<dbReference type="RefSeq" id="WP_188767700.1">
    <property type="nucleotide sequence ID" value="NZ_BMHK01000002.1"/>
</dbReference>
<evidence type="ECO:0000259" key="6">
    <source>
        <dbReference type="Pfam" id="PF00496"/>
    </source>
</evidence>
<comment type="caution">
    <text evidence="7">The sequence shown here is derived from an EMBL/GenBank/DDBJ whole genome shotgun (WGS) entry which is preliminary data.</text>
</comment>
<name>A0A916TPE8_9SPHN</name>
<dbReference type="PROSITE" id="PS51257">
    <property type="entry name" value="PROKAR_LIPOPROTEIN"/>
    <property type="match status" value="1"/>
</dbReference>
<reference evidence="7" key="2">
    <citation type="submission" date="2020-09" db="EMBL/GenBank/DDBJ databases">
        <authorList>
            <person name="Sun Q."/>
            <person name="Zhou Y."/>
        </authorList>
    </citation>
    <scope>NUCLEOTIDE SEQUENCE</scope>
    <source>
        <strain evidence="7">CGMCC 1.15095</strain>
    </source>
</reference>
<dbReference type="SUPFAM" id="SSF53850">
    <property type="entry name" value="Periplasmic binding protein-like II"/>
    <property type="match status" value="1"/>
</dbReference>
<dbReference type="PANTHER" id="PTHR30290">
    <property type="entry name" value="PERIPLASMIC BINDING COMPONENT OF ABC TRANSPORTER"/>
    <property type="match status" value="1"/>
</dbReference>
<evidence type="ECO:0000256" key="2">
    <source>
        <dbReference type="ARBA" id="ARBA00005695"/>
    </source>
</evidence>
<evidence type="ECO:0000313" key="7">
    <source>
        <dbReference type="EMBL" id="GGB88527.1"/>
    </source>
</evidence>
<keyword evidence="3" id="KW-0813">Transport</keyword>
<dbReference type="Pfam" id="PF00496">
    <property type="entry name" value="SBP_bac_5"/>
    <property type="match status" value="1"/>
</dbReference>
<evidence type="ECO:0000256" key="3">
    <source>
        <dbReference type="ARBA" id="ARBA00022448"/>
    </source>
</evidence>
<organism evidence="7 8">
    <name type="scientific">Novosphingobium endophyticum</name>
    <dbReference type="NCBI Taxonomy" id="1955250"/>
    <lineage>
        <taxon>Bacteria</taxon>
        <taxon>Pseudomonadati</taxon>
        <taxon>Pseudomonadota</taxon>
        <taxon>Alphaproteobacteria</taxon>
        <taxon>Sphingomonadales</taxon>
        <taxon>Sphingomonadaceae</taxon>
        <taxon>Novosphingobium</taxon>
    </lineage>
</organism>
<proteinExistence type="inferred from homology"/>
<protein>
    <recommendedName>
        <fullName evidence="6">Solute-binding protein family 5 domain-containing protein</fullName>
    </recommendedName>
</protein>
<evidence type="ECO:0000256" key="4">
    <source>
        <dbReference type="ARBA" id="ARBA00022729"/>
    </source>
</evidence>
<dbReference type="GO" id="GO:0015833">
    <property type="term" value="P:peptide transport"/>
    <property type="evidence" value="ECO:0007669"/>
    <property type="project" value="TreeGrafter"/>
</dbReference>
<dbReference type="Proteomes" id="UP000608154">
    <property type="component" value="Unassembled WGS sequence"/>
</dbReference>
<reference evidence="7" key="1">
    <citation type="journal article" date="2014" name="Int. J. Syst. Evol. Microbiol.">
        <title>Complete genome sequence of Corynebacterium casei LMG S-19264T (=DSM 44701T), isolated from a smear-ripened cheese.</title>
        <authorList>
            <consortium name="US DOE Joint Genome Institute (JGI-PGF)"/>
            <person name="Walter F."/>
            <person name="Albersmeier A."/>
            <person name="Kalinowski J."/>
            <person name="Ruckert C."/>
        </authorList>
    </citation>
    <scope>NUCLEOTIDE SEQUENCE</scope>
    <source>
        <strain evidence="7">CGMCC 1.15095</strain>
    </source>
</reference>
<dbReference type="InterPro" id="IPR039424">
    <property type="entry name" value="SBP_5"/>
</dbReference>
<dbReference type="PANTHER" id="PTHR30290:SF10">
    <property type="entry name" value="PERIPLASMIC OLIGOPEPTIDE-BINDING PROTEIN-RELATED"/>
    <property type="match status" value="1"/>
</dbReference>
<dbReference type="Gene3D" id="3.40.190.10">
    <property type="entry name" value="Periplasmic binding protein-like II"/>
    <property type="match status" value="3"/>
</dbReference>
<comment type="subcellular location">
    <subcellularLocation>
        <location evidence="1">Periplasm</location>
    </subcellularLocation>
</comment>
<feature type="compositionally biased region" description="Basic and acidic residues" evidence="5">
    <location>
        <begin position="344"/>
        <end position="354"/>
    </location>
</feature>
<feature type="domain" description="Solute-binding protein family 5" evidence="6">
    <location>
        <begin position="72"/>
        <end position="166"/>
    </location>
</feature>
<keyword evidence="4" id="KW-0732">Signal</keyword>
<accession>A0A916TPE8</accession>
<feature type="region of interest" description="Disordered" evidence="5">
    <location>
        <begin position="339"/>
        <end position="359"/>
    </location>
</feature>
<dbReference type="AlphaFoldDB" id="A0A916TPE8"/>
<evidence type="ECO:0000256" key="1">
    <source>
        <dbReference type="ARBA" id="ARBA00004418"/>
    </source>
</evidence>